<reference evidence="3" key="1">
    <citation type="submission" date="2017-02" db="EMBL/GenBank/DDBJ databases">
        <title>Delving into the versatile metabolic prowess of the omnipresent phylum Bacteroidetes.</title>
        <authorList>
            <person name="Nobu M.K."/>
            <person name="Mei R."/>
            <person name="Narihiro T."/>
            <person name="Kuroda K."/>
            <person name="Liu W.-T."/>
        </authorList>
    </citation>
    <scope>NUCLEOTIDE SEQUENCE</scope>
    <source>
        <strain evidence="3">ADurb.Bin280</strain>
    </source>
</reference>
<feature type="binding site" evidence="2">
    <location>
        <begin position="9"/>
        <end position="16"/>
    </location>
    <ligand>
        <name>substrate</name>
    </ligand>
</feature>
<proteinExistence type="predicted"/>
<dbReference type="Gene3D" id="3.40.50.1240">
    <property type="entry name" value="Phosphoglycerate mutase-like"/>
    <property type="match status" value="1"/>
</dbReference>
<dbReference type="PIRSF" id="PIRSF000709">
    <property type="entry name" value="6PFK_2-Ptase"/>
    <property type="match status" value="1"/>
</dbReference>
<feature type="binding site" evidence="2">
    <location>
        <position position="63"/>
    </location>
    <ligand>
        <name>substrate</name>
    </ligand>
</feature>
<dbReference type="GO" id="GO:0005737">
    <property type="term" value="C:cytoplasm"/>
    <property type="evidence" value="ECO:0007669"/>
    <property type="project" value="TreeGrafter"/>
</dbReference>
<feature type="active site" description="Tele-phosphohistidine intermediate" evidence="1">
    <location>
        <position position="10"/>
    </location>
</feature>
<dbReference type="InterPro" id="IPR029033">
    <property type="entry name" value="His_PPase_superfam"/>
</dbReference>
<dbReference type="InterPro" id="IPR050275">
    <property type="entry name" value="PGM_Phosphatase"/>
</dbReference>
<dbReference type="Proteomes" id="UP000485367">
    <property type="component" value="Unassembled WGS sequence"/>
</dbReference>
<evidence type="ECO:0000256" key="1">
    <source>
        <dbReference type="PIRSR" id="PIRSR613078-1"/>
    </source>
</evidence>
<dbReference type="AlphaFoldDB" id="A0A1V5SEA4"/>
<dbReference type="EC" id="3.1.3.3" evidence="3"/>
<dbReference type="GO" id="GO:0016791">
    <property type="term" value="F:phosphatase activity"/>
    <property type="evidence" value="ECO:0007669"/>
    <property type="project" value="TreeGrafter"/>
</dbReference>
<dbReference type="PANTHER" id="PTHR48100">
    <property type="entry name" value="BROAD-SPECIFICITY PHOSPHATASE YOR283W-RELATED"/>
    <property type="match status" value="1"/>
</dbReference>
<dbReference type="PANTHER" id="PTHR48100:SF1">
    <property type="entry name" value="HISTIDINE PHOSPHATASE FAMILY PROTEIN-RELATED"/>
    <property type="match status" value="1"/>
</dbReference>
<organism evidence="3">
    <name type="scientific">candidate division WS2 bacterium ADurb.Bin280</name>
    <dbReference type="NCBI Taxonomy" id="1852829"/>
    <lineage>
        <taxon>Bacteria</taxon>
        <taxon>candidate division WS2</taxon>
    </lineage>
</organism>
<feature type="active site" description="Proton donor/acceptor" evidence="1">
    <location>
        <position position="91"/>
    </location>
</feature>
<sequence>MDGKVYLIRHAKATHNRYDGKAIFAGGRVDSDLTSEGESEAREMGRLLKDKDIKVIVHSPLKRSKHTAQIIKSEISDKTDVEMVELKGIEEVDVGEFTDKTREEITKIYCKELEIFLQGDVEKWNFPGGESFSELKLRVARVIEALKKVARQGGVLIVGHGMFNRVILSIIAPSEESLWKPTSYPHDKIVEISKFL</sequence>
<dbReference type="SUPFAM" id="SSF53254">
    <property type="entry name" value="Phosphoglycerate mutase-like"/>
    <property type="match status" value="1"/>
</dbReference>
<name>A0A1V5SEA4_9BACT</name>
<dbReference type="EMBL" id="MWBO01000019">
    <property type="protein sequence ID" value="OQA52869.1"/>
    <property type="molecule type" value="Genomic_DNA"/>
</dbReference>
<comment type="caution">
    <text evidence="3">The sequence shown here is derived from an EMBL/GenBank/DDBJ whole genome shotgun (WGS) entry which is preliminary data.</text>
</comment>
<protein>
    <submittedName>
        <fullName evidence="3">Putative phosphoserine phosphatase 2</fullName>
        <ecNumber evidence="3">3.1.3.3</ecNumber>
    </submittedName>
</protein>
<keyword evidence="3" id="KW-0378">Hydrolase</keyword>
<dbReference type="SMART" id="SM00855">
    <property type="entry name" value="PGAM"/>
    <property type="match status" value="1"/>
</dbReference>
<dbReference type="CDD" id="cd07067">
    <property type="entry name" value="HP_PGM_like"/>
    <property type="match status" value="1"/>
</dbReference>
<dbReference type="Pfam" id="PF00300">
    <property type="entry name" value="His_Phos_1"/>
    <property type="match status" value="1"/>
</dbReference>
<accession>A0A1V5SEA4</accession>
<dbReference type="InterPro" id="IPR013078">
    <property type="entry name" value="His_Pase_superF_clade-1"/>
</dbReference>
<gene>
    <name evidence="3" type="primary">pspB</name>
    <name evidence="3" type="ORF">BWY43_00318</name>
</gene>
<evidence type="ECO:0000256" key="2">
    <source>
        <dbReference type="PIRSR" id="PIRSR613078-2"/>
    </source>
</evidence>
<evidence type="ECO:0000313" key="3">
    <source>
        <dbReference type="EMBL" id="OQA52869.1"/>
    </source>
</evidence>